<evidence type="ECO:0000313" key="1">
    <source>
        <dbReference type="EMBL" id="MDS1821450.1"/>
    </source>
</evidence>
<dbReference type="Proteomes" id="UP001253193">
    <property type="component" value="Unassembled WGS sequence"/>
</dbReference>
<proteinExistence type="predicted"/>
<comment type="caution">
    <text evidence="1">The sequence shown here is derived from an EMBL/GenBank/DDBJ whole genome shotgun (WGS) entry which is preliminary data.</text>
</comment>
<accession>A0AAW8Q059</accession>
<organism evidence="1 2">
    <name type="scientific">Vibrio parahaemolyticus</name>
    <dbReference type="NCBI Taxonomy" id="670"/>
    <lineage>
        <taxon>Bacteria</taxon>
        <taxon>Pseudomonadati</taxon>
        <taxon>Pseudomonadota</taxon>
        <taxon>Gammaproteobacteria</taxon>
        <taxon>Vibrionales</taxon>
        <taxon>Vibrionaceae</taxon>
        <taxon>Vibrio</taxon>
    </lineage>
</organism>
<dbReference type="AlphaFoldDB" id="A0AAW8Q059"/>
<sequence>MNNIDAVLAALSAKSIDSPELDLKSELDSLISSAPQLSDVTLPDLMSAIEGKAESNKENIRKELSVAMQTACKYWNVPEESLANVLCAAYMPNINHGAAGLVKSIINNEFNLVDGGRLLSPHQALPEGSNSAPFGDIKALKESLGDSVNTRLLMTVVAKYIDRLCVENELPCQSSISIVKDMITIEFLSYCRNTFSSRTPVVVELSLDEASKFDVSIKERSFNFSYTGSNPLTSFSVVFERLRAECYIMFRLIKLYIMEEYASRDAAQKSRMASNYRELTSESSDALISDLKTLLDSLQKQNGVNKSKADSVTMSLYEVSFGEHNLRKIKVTKKHIPNLCAPNKANFTYLFSFNGRLMSEDALYERLIGLFIDVSDLDSSRQITTGEWVEYEREDVQ</sequence>
<reference evidence="1" key="1">
    <citation type="submission" date="2023-06" db="EMBL/GenBank/DDBJ databases">
        <title>Genomic Diversity of Vibrio spp. and Metagenomic Analysis of Pathogens in Florida Gulf Coastal Waters Following Hurricane Ian.</title>
        <authorList>
            <person name="Brumfield K.D."/>
        </authorList>
    </citation>
    <scope>NUCLEOTIDE SEQUENCE</scope>
    <source>
        <strain evidence="1">WBS2B-138</strain>
    </source>
</reference>
<evidence type="ECO:0000313" key="2">
    <source>
        <dbReference type="Proteomes" id="UP001253193"/>
    </source>
</evidence>
<name>A0AAW8Q059_VIBPH</name>
<dbReference type="RefSeq" id="WP_311020340.1">
    <property type="nucleotide sequence ID" value="NZ_JAUHGG010000003.1"/>
</dbReference>
<protein>
    <submittedName>
        <fullName evidence="1">Uncharacterized protein</fullName>
    </submittedName>
</protein>
<gene>
    <name evidence="1" type="ORF">QX249_12330</name>
</gene>
<dbReference type="EMBL" id="JAUHGG010000003">
    <property type="protein sequence ID" value="MDS1821450.1"/>
    <property type="molecule type" value="Genomic_DNA"/>
</dbReference>